<evidence type="ECO:0000313" key="1">
    <source>
        <dbReference type="EMBL" id="CAD9003468.1"/>
    </source>
</evidence>
<protein>
    <recommendedName>
        <fullName evidence="2">C3H1-type domain-containing protein</fullName>
    </recommendedName>
</protein>
<sequence length="506" mass="56092">MSNGVDLRVCGRCSGPVECQCDPIPGCTTCLRCIRWFGEHKDATQSTQMLHIHATVYHRRKLPQKVLVLAVHDLSLDDPSIIEEQEEDQPPVKVRRLEESMALSNPKAPILAPVGVEHESVPISFRQPFMEENDVGWVRRTVRGGDRVCINGRFGERPGSGTWEFYAEALTVVDRFADHHQGKEKGHALAWRNTGLQGRPVVHGANTATPQAMPCQSNTQLNPSSADCNRGMPICRQWAYYNRCTNKNCVAAHPDMPVAHRRQLYMAAVQQRKTAHIQLHGLEEKKFRARVFADWLVVTFGTELLNLGTGVLDVAGAGGDLSFQLRVRHGVHCTVVDPRDPQKLTRDQARQLKEEAQRPYIHPRRKEFLRPEPPPRITEFFGPALLCGASSVPPGHRGYCSSQWGAPPANTEAALALLGCSVVVGMHPDQATEPITDFAVLYGKPFAVVPCCVFSAEFPDRQLSSGAFVEGYDQFVEYLSAKHPSCQCARLPLQGASTVVFKRGTV</sequence>
<reference evidence="1" key="1">
    <citation type="submission" date="2021-01" db="EMBL/GenBank/DDBJ databases">
        <authorList>
            <person name="Corre E."/>
            <person name="Pelletier E."/>
            <person name="Niang G."/>
            <person name="Scheremetjew M."/>
            <person name="Finn R."/>
            <person name="Kale V."/>
            <person name="Holt S."/>
            <person name="Cochrane G."/>
            <person name="Meng A."/>
            <person name="Brown T."/>
            <person name="Cohen L."/>
        </authorList>
    </citation>
    <scope>NUCLEOTIDE SEQUENCE</scope>
    <source>
        <strain evidence="1">NIES-381</strain>
    </source>
</reference>
<proteinExistence type="predicted"/>
<organism evidence="1">
    <name type="scientific">Eutreptiella gymnastica</name>
    <dbReference type="NCBI Taxonomy" id="73025"/>
    <lineage>
        <taxon>Eukaryota</taxon>
        <taxon>Discoba</taxon>
        <taxon>Euglenozoa</taxon>
        <taxon>Euglenida</taxon>
        <taxon>Spirocuta</taxon>
        <taxon>Euglenophyceae</taxon>
        <taxon>Eutreptiales</taxon>
        <taxon>Eutreptiaceae</taxon>
        <taxon>Eutreptiella</taxon>
    </lineage>
</organism>
<evidence type="ECO:0008006" key="2">
    <source>
        <dbReference type="Google" id="ProtNLM"/>
    </source>
</evidence>
<name>A0A7S1I7R7_9EUGL</name>
<gene>
    <name evidence="1" type="ORF">EGYM00392_LOCUS14552</name>
</gene>
<dbReference type="PANTHER" id="PTHR36971:SF3">
    <property type="entry name" value="C3H1-TYPE DOMAIN-CONTAINING PROTEIN"/>
    <property type="match status" value="1"/>
</dbReference>
<dbReference type="AlphaFoldDB" id="A0A7S1I7R7"/>
<dbReference type="EMBL" id="HBGA01040128">
    <property type="protein sequence ID" value="CAD9003468.1"/>
    <property type="molecule type" value="Transcribed_RNA"/>
</dbReference>
<dbReference type="PANTHER" id="PTHR36971">
    <property type="entry name" value="UNNAMED PRODUCT"/>
    <property type="match status" value="1"/>
</dbReference>
<accession>A0A7S1I7R7</accession>